<sequence>MSSQICDGGLMIAGVGTKVLNCGPQPHRTAIA</sequence>
<feature type="non-terminal residue" evidence="1">
    <location>
        <position position="32"/>
    </location>
</feature>
<protein>
    <submittedName>
        <fullName evidence="1">Uncharacterized protein</fullName>
    </submittedName>
</protein>
<dbReference type="AlphaFoldDB" id="A0A392VV71"/>
<keyword evidence="2" id="KW-1185">Reference proteome</keyword>
<evidence type="ECO:0000313" key="1">
    <source>
        <dbReference type="EMBL" id="MCI90615.1"/>
    </source>
</evidence>
<name>A0A392VV71_9FABA</name>
<accession>A0A392VV71</accession>
<evidence type="ECO:0000313" key="2">
    <source>
        <dbReference type="Proteomes" id="UP000265520"/>
    </source>
</evidence>
<organism evidence="1 2">
    <name type="scientific">Trifolium medium</name>
    <dbReference type="NCBI Taxonomy" id="97028"/>
    <lineage>
        <taxon>Eukaryota</taxon>
        <taxon>Viridiplantae</taxon>
        <taxon>Streptophyta</taxon>
        <taxon>Embryophyta</taxon>
        <taxon>Tracheophyta</taxon>
        <taxon>Spermatophyta</taxon>
        <taxon>Magnoliopsida</taxon>
        <taxon>eudicotyledons</taxon>
        <taxon>Gunneridae</taxon>
        <taxon>Pentapetalae</taxon>
        <taxon>rosids</taxon>
        <taxon>fabids</taxon>
        <taxon>Fabales</taxon>
        <taxon>Fabaceae</taxon>
        <taxon>Papilionoideae</taxon>
        <taxon>50 kb inversion clade</taxon>
        <taxon>NPAAA clade</taxon>
        <taxon>Hologalegina</taxon>
        <taxon>IRL clade</taxon>
        <taxon>Trifolieae</taxon>
        <taxon>Trifolium</taxon>
    </lineage>
</organism>
<comment type="caution">
    <text evidence="1">The sequence shown here is derived from an EMBL/GenBank/DDBJ whole genome shotgun (WGS) entry which is preliminary data.</text>
</comment>
<reference evidence="1 2" key="1">
    <citation type="journal article" date="2018" name="Front. Plant Sci.">
        <title>Red Clover (Trifolium pratense) and Zigzag Clover (T. medium) - A Picture of Genomic Similarities and Differences.</title>
        <authorList>
            <person name="Dluhosova J."/>
            <person name="Istvanek J."/>
            <person name="Nedelnik J."/>
            <person name="Repkova J."/>
        </authorList>
    </citation>
    <scope>NUCLEOTIDE SEQUENCE [LARGE SCALE GENOMIC DNA]</scope>
    <source>
        <strain evidence="2">cv. 10/8</strain>
        <tissue evidence="1">Leaf</tissue>
    </source>
</reference>
<proteinExistence type="predicted"/>
<dbReference type="Proteomes" id="UP000265520">
    <property type="component" value="Unassembled WGS sequence"/>
</dbReference>
<dbReference type="EMBL" id="LXQA011249388">
    <property type="protein sequence ID" value="MCI90615.1"/>
    <property type="molecule type" value="Genomic_DNA"/>
</dbReference>